<comment type="caution">
    <text evidence="1">The sequence shown here is derived from an EMBL/GenBank/DDBJ whole genome shotgun (WGS) entry which is preliminary data.</text>
</comment>
<reference evidence="1 2" key="1">
    <citation type="submission" date="2022-01" db="EMBL/GenBank/DDBJ databases">
        <title>Flavihumibacter sp. nov., isolated from sediment of a river.</title>
        <authorList>
            <person name="Liu H."/>
        </authorList>
    </citation>
    <scope>NUCLEOTIDE SEQUENCE [LARGE SCALE GENOMIC DNA]</scope>
    <source>
        <strain evidence="1 2">RY-1</strain>
    </source>
</reference>
<organism evidence="1 2">
    <name type="scientific">Flavihumibacter fluminis</name>
    <dbReference type="NCBI Taxonomy" id="2909236"/>
    <lineage>
        <taxon>Bacteria</taxon>
        <taxon>Pseudomonadati</taxon>
        <taxon>Bacteroidota</taxon>
        <taxon>Chitinophagia</taxon>
        <taxon>Chitinophagales</taxon>
        <taxon>Chitinophagaceae</taxon>
        <taxon>Flavihumibacter</taxon>
    </lineage>
</organism>
<accession>A0ABS9BNC4</accession>
<proteinExistence type="predicted"/>
<dbReference type="EMBL" id="JAKEVY010000006">
    <property type="protein sequence ID" value="MCF1716719.1"/>
    <property type="molecule type" value="Genomic_DNA"/>
</dbReference>
<protein>
    <submittedName>
        <fullName evidence="1">Uncharacterized protein</fullName>
    </submittedName>
</protein>
<keyword evidence="2" id="KW-1185">Reference proteome</keyword>
<dbReference type="RefSeq" id="WP_234868116.1">
    <property type="nucleotide sequence ID" value="NZ_JAKEVY010000006.1"/>
</dbReference>
<sequence>MKKITFVFILILPAIIVVFASKPSMQIQAQTNQIKDTVCNGIYSKRQALNDIKAGKARLLVQGGIAPIYYPTDKTFRETYKTGYEIFGCVAPGPIECLQEYNETIFQHLNASYGNVWKKEVRKDVIGLNTN</sequence>
<name>A0ABS9BNC4_9BACT</name>
<dbReference type="Proteomes" id="UP001200145">
    <property type="component" value="Unassembled WGS sequence"/>
</dbReference>
<gene>
    <name evidence="1" type="ORF">L0U88_18905</name>
</gene>
<evidence type="ECO:0000313" key="2">
    <source>
        <dbReference type="Proteomes" id="UP001200145"/>
    </source>
</evidence>
<evidence type="ECO:0000313" key="1">
    <source>
        <dbReference type="EMBL" id="MCF1716719.1"/>
    </source>
</evidence>